<dbReference type="InterPro" id="IPR027500">
    <property type="entry name" value="Ribosomal_eS1_euk"/>
</dbReference>
<comment type="caution">
    <text evidence="11">Lacks conserved residue(s) required for the propagation of feature annotation.</text>
</comment>
<keyword evidence="6 13" id="KW-1133">Transmembrane helix</keyword>
<keyword evidence="16" id="KW-1185">Reference proteome</keyword>
<feature type="transmembrane region" description="Helical" evidence="13">
    <location>
        <begin position="82"/>
        <end position="103"/>
    </location>
</feature>
<evidence type="ECO:0000256" key="3">
    <source>
        <dbReference type="ARBA" id="ARBA00022448"/>
    </source>
</evidence>
<organism evidence="15 16">
    <name type="scientific">Symbiodinium natans</name>
    <dbReference type="NCBI Taxonomy" id="878477"/>
    <lineage>
        <taxon>Eukaryota</taxon>
        <taxon>Sar</taxon>
        <taxon>Alveolata</taxon>
        <taxon>Dinophyceae</taxon>
        <taxon>Suessiales</taxon>
        <taxon>Symbiodiniaceae</taxon>
        <taxon>Symbiodinium</taxon>
    </lineage>
</organism>
<feature type="transmembrane region" description="Helical" evidence="13">
    <location>
        <begin position="569"/>
        <end position="588"/>
    </location>
</feature>
<dbReference type="HAMAP" id="MF_03122">
    <property type="entry name" value="Ribosomal_eS1_euk"/>
    <property type="match status" value="1"/>
</dbReference>
<keyword evidence="8" id="KW-0445">Lipid transport</keyword>
<name>A0A812J3P2_9DINO</name>
<evidence type="ECO:0000256" key="9">
    <source>
        <dbReference type="ARBA" id="ARBA00023136"/>
    </source>
</evidence>
<evidence type="ECO:0000256" key="8">
    <source>
        <dbReference type="ARBA" id="ARBA00023055"/>
    </source>
</evidence>
<dbReference type="GO" id="GO:0022627">
    <property type="term" value="C:cytosolic small ribosomal subunit"/>
    <property type="evidence" value="ECO:0007669"/>
    <property type="project" value="UniProtKB-UniRule"/>
</dbReference>
<dbReference type="GO" id="GO:0006412">
    <property type="term" value="P:translation"/>
    <property type="evidence" value="ECO:0007669"/>
    <property type="project" value="UniProtKB-UniRule"/>
</dbReference>
<dbReference type="PANTHER" id="PTHR13038">
    <property type="entry name" value="APG9 AUTOPHAGY 9"/>
    <property type="match status" value="1"/>
</dbReference>
<dbReference type="GO" id="GO:0006869">
    <property type="term" value="P:lipid transport"/>
    <property type="evidence" value="ECO:0007669"/>
    <property type="project" value="UniProtKB-KW"/>
</dbReference>
<evidence type="ECO:0000259" key="14">
    <source>
        <dbReference type="Pfam" id="PF00520"/>
    </source>
</evidence>
<evidence type="ECO:0000256" key="4">
    <source>
        <dbReference type="ARBA" id="ARBA00022692"/>
    </source>
</evidence>
<evidence type="ECO:0000256" key="2">
    <source>
        <dbReference type="ARBA" id="ARBA00006185"/>
    </source>
</evidence>
<dbReference type="GO" id="GO:0000422">
    <property type="term" value="P:autophagy of mitochondrion"/>
    <property type="evidence" value="ECO:0007669"/>
    <property type="project" value="TreeGrafter"/>
</dbReference>
<evidence type="ECO:0000313" key="16">
    <source>
        <dbReference type="Proteomes" id="UP000604046"/>
    </source>
</evidence>
<feature type="transmembrane region" description="Helical" evidence="13">
    <location>
        <begin position="16"/>
        <end position="35"/>
    </location>
</feature>
<dbReference type="GO" id="GO:0034045">
    <property type="term" value="C:phagophore assembly site membrane"/>
    <property type="evidence" value="ECO:0007669"/>
    <property type="project" value="UniProtKB-SubCell"/>
</dbReference>
<comment type="subcellular location">
    <subcellularLocation>
        <location evidence="11">Cytoplasm</location>
    </subcellularLocation>
    <subcellularLocation>
        <location evidence="1">Preautophagosomal structure membrane</location>
        <topology evidence="1">Multi-pass membrane protein</topology>
    </subcellularLocation>
</comment>
<protein>
    <recommendedName>
        <fullName evidence="11">Small ribosomal subunit protein eS1</fullName>
    </recommendedName>
</protein>
<keyword evidence="7" id="KW-0072">Autophagy</keyword>
<dbReference type="GO" id="GO:0003735">
    <property type="term" value="F:structural constituent of ribosome"/>
    <property type="evidence" value="ECO:0007669"/>
    <property type="project" value="UniProtKB-UniRule"/>
</dbReference>
<keyword evidence="5 11" id="KW-0689">Ribosomal protein</keyword>
<feature type="domain" description="Ion transport" evidence="14">
    <location>
        <begin position="28"/>
        <end position="265"/>
    </location>
</feature>
<evidence type="ECO:0000256" key="6">
    <source>
        <dbReference type="ARBA" id="ARBA00022989"/>
    </source>
</evidence>
<feature type="transmembrane region" description="Helical" evidence="13">
    <location>
        <begin position="168"/>
        <end position="186"/>
    </location>
</feature>
<accession>A0A812J3P2</accession>
<gene>
    <name evidence="15" type="ORF">SNAT2548_LOCUS5223</name>
</gene>
<evidence type="ECO:0000256" key="12">
    <source>
        <dbReference type="SAM" id="MobiDB-lite"/>
    </source>
</evidence>
<dbReference type="Gene3D" id="1.10.287.70">
    <property type="match status" value="1"/>
</dbReference>
<dbReference type="GO" id="GO:0005776">
    <property type="term" value="C:autophagosome"/>
    <property type="evidence" value="ECO:0007669"/>
    <property type="project" value="TreeGrafter"/>
</dbReference>
<dbReference type="InterPro" id="IPR007241">
    <property type="entry name" value="Autophagy-rel_prot_9"/>
</dbReference>
<evidence type="ECO:0000256" key="1">
    <source>
        <dbReference type="ARBA" id="ARBA00004511"/>
    </source>
</evidence>
<dbReference type="PANTHER" id="PTHR13038:SF10">
    <property type="entry name" value="AUTOPHAGY-RELATED PROTEIN 9"/>
    <property type="match status" value="1"/>
</dbReference>
<dbReference type="SUPFAM" id="SSF81324">
    <property type="entry name" value="Voltage-gated potassium channels"/>
    <property type="match status" value="1"/>
</dbReference>
<keyword evidence="9 13" id="KW-0472">Membrane</keyword>
<dbReference type="Pfam" id="PF01015">
    <property type="entry name" value="Ribosomal_S3Ae"/>
    <property type="match status" value="1"/>
</dbReference>
<dbReference type="InterPro" id="IPR027359">
    <property type="entry name" value="Volt_channel_dom_sf"/>
</dbReference>
<keyword evidence="3" id="KW-0813">Transport</keyword>
<feature type="transmembrane region" description="Helical" evidence="13">
    <location>
        <begin position="1081"/>
        <end position="1099"/>
    </location>
</feature>
<feature type="transmembrane region" description="Helical" evidence="13">
    <location>
        <begin position="236"/>
        <end position="259"/>
    </location>
</feature>
<keyword evidence="10 11" id="KW-0687">Ribonucleoprotein</keyword>
<proteinExistence type="inferred from homology"/>
<feature type="transmembrane region" description="Helical" evidence="13">
    <location>
        <begin position="523"/>
        <end position="548"/>
    </location>
</feature>
<evidence type="ECO:0000256" key="13">
    <source>
        <dbReference type="SAM" id="Phobius"/>
    </source>
</evidence>
<feature type="region of interest" description="Disordered" evidence="12">
    <location>
        <begin position="1369"/>
        <end position="1398"/>
    </location>
</feature>
<sequence>MNKVPIDEEESEDNSTFLLLLDIVPACVIVLSAAIAGLSQDVEPDHAIWQVLEIVFTAFFIGEILVKLRVFGFREYLRGADWYWSWFDILCVVLAIVDLSLTYSNSAGAAPPADSSTDSSTESSPAGTLGSLKMLKLARLGRIVRLLKFKIFQELKLMIQGVFTGLRVLFWAVVLLVGCMYLLGVISRTLFASLPEFENVPAAMFTAFRCFTDGCSAYDGTPLQEKLRKQHGAMFMFAYILLFLFVTIGIFNLIMAVFIDNVTDGSTKKRQRQLGQNAPRTEWVIASALREIILTNLVRQQVEDQVAEEERNGAPGGQRRVSKLLQERLQALHEMYGYKPHTTQEYEEFTCQIRDEMAERDVVVTKEQFNHWLSTEKELIARLEDSEIDLSCKFDLFDVLDADLSGELEFEDFRGGRQEPAKQKYDKLVHASPKYDALAMLAVWDGPIKVCSMSMPAGVFEKGPHEDTMQVPLEFPSSLVLDLAVLCAGWDAKPDLERFLTCFYRYFEVKGFRGIVAIHLSHVVALAFTIGFSFVLLFLIDWGALLACNSEESCRTISIYYAKPFRDLGFRRAGVLVCTVLFVLYGAMNVATVYQDIRDAQSIRSYYKDRLGIASDESLETMLWSEVVSRLIQQQKESRFCIVQDELTALEIANIIMREDNFMIGLTNHKAFTAALPSWIPRRLVFTKAVFWNLRLVIFRWQGALDDRGRIRRDFLNRPEEWYDIKAPSMFSVRNCGKTLVSRTQGTKIATEELKGRVLEVNLADLNNDEDQASKKIRLCIEEVQGRSCLTDFHGMNLTRDKICSLIKKWQTLIEAHVDVKTTDNYVVRMFCIAFTKRRPDQVKANCYAQSAQIRKIRRKMVEIMTQEASKVQLRELVKKLIPESIGKEIEKQAQGIFPLKDCLIRKVKILKKPKFDITKLMELHGDGGDDVGVEMVRPEAEDAMNTLTADALARNLRLLGVANLVLVPPVLIFVALYFFMRHAEEFRSQRASPFQRQWTDYAHWTFREYNELPHDFNARMCAAQAAAEAYVHCTTPSSPVLKSVQRCAKFIAGSVLAALLLVALWDDSPLLFVKVQDKNLLWYLALFGFIFAVADGAGDDDSGSRRGAGASAHAPSVPLRMHVALMRLVSCTHFLPEQWRSPARLTSLAGACSGLQRAGLCDHFRRVRQELLRDFLLQRIQALAEELLGVLLSPVLLMLFLPDAAHNIVGVLASLQHTSPNLGDWCSYGCLDLSMTAENSGGAASSAEGCQATQLNRHMGANEKVEKSVLSFCLNHQLIWPSSDQTSDASWVPPVPPLQARAEARRPMSLALQSLRPQRPEFSQDIPLEEISQLSHVAEDGTGMAAPTHPLASIHTESEPLLDINDTHRDEHQHPHQDSADLDILPRTDHGSTTSPVTAQEEHVLTHIIGVPLAAINLLHDVQDFHEKETSEHPPSGENIALLPADLVSLPPLAPGRVGCPGMPALGTTVCRTGDEPEWSDTCGPWFFWLEARAFDD</sequence>
<dbReference type="InterPro" id="IPR005821">
    <property type="entry name" value="Ion_trans_dom"/>
</dbReference>
<dbReference type="GO" id="GO:0061709">
    <property type="term" value="P:reticulophagy"/>
    <property type="evidence" value="ECO:0007669"/>
    <property type="project" value="TreeGrafter"/>
</dbReference>
<evidence type="ECO:0000256" key="11">
    <source>
        <dbReference type="HAMAP-Rule" id="MF_03122"/>
    </source>
</evidence>
<evidence type="ECO:0000256" key="7">
    <source>
        <dbReference type="ARBA" id="ARBA00023006"/>
    </source>
</evidence>
<dbReference type="Pfam" id="PF00520">
    <property type="entry name" value="Ion_trans"/>
    <property type="match status" value="1"/>
</dbReference>
<dbReference type="GO" id="GO:0034727">
    <property type="term" value="P:piecemeal microautophagy of the nucleus"/>
    <property type="evidence" value="ECO:0007669"/>
    <property type="project" value="TreeGrafter"/>
</dbReference>
<feature type="transmembrane region" description="Helical" evidence="13">
    <location>
        <begin position="47"/>
        <end position="70"/>
    </location>
</feature>
<keyword evidence="11" id="KW-0963">Cytoplasm</keyword>
<dbReference type="Proteomes" id="UP000604046">
    <property type="component" value="Unassembled WGS sequence"/>
</dbReference>
<comment type="caution">
    <text evidence="15">The sequence shown here is derived from an EMBL/GenBank/DDBJ whole genome shotgun (WGS) entry which is preliminary data.</text>
</comment>
<evidence type="ECO:0000256" key="5">
    <source>
        <dbReference type="ARBA" id="ARBA00022980"/>
    </source>
</evidence>
<evidence type="ECO:0000313" key="15">
    <source>
        <dbReference type="EMBL" id="CAE7193402.1"/>
    </source>
</evidence>
<comment type="subunit">
    <text evidence="11">Component of the small ribosomal subunit. Mature ribosomes consist of a small (40S) and a large (60S) subunit. The 40S subunit contains about 33 different proteins and 1 molecule of RNA (18S). The 60S subunit contains about 49 different proteins and 3 molecules of RNA (25S, 5.8S and 5S).</text>
</comment>
<keyword evidence="4 13" id="KW-0812">Transmembrane</keyword>
<dbReference type="GO" id="GO:0034497">
    <property type="term" value="P:protein localization to phagophore assembly site"/>
    <property type="evidence" value="ECO:0007669"/>
    <property type="project" value="TreeGrafter"/>
</dbReference>
<dbReference type="Pfam" id="PF04109">
    <property type="entry name" value="ATG9"/>
    <property type="match status" value="2"/>
</dbReference>
<comment type="similarity">
    <text evidence="2">Belongs to the ATG9 family.</text>
</comment>
<comment type="similarity">
    <text evidence="11">Belongs to the eukaryotic ribosomal protein eS1 family.</text>
</comment>
<feature type="compositionally biased region" description="Basic and acidic residues" evidence="12">
    <location>
        <begin position="1369"/>
        <end position="1391"/>
    </location>
</feature>
<dbReference type="SMART" id="SM01397">
    <property type="entry name" value="Ribosomal_S3Ae"/>
    <property type="match status" value="1"/>
</dbReference>
<dbReference type="Gene3D" id="1.20.120.350">
    <property type="entry name" value="Voltage-gated potassium channels. Chain C"/>
    <property type="match status" value="1"/>
</dbReference>
<dbReference type="EMBL" id="CAJNDS010000333">
    <property type="protein sequence ID" value="CAE7193402.1"/>
    <property type="molecule type" value="Genomic_DNA"/>
</dbReference>
<feature type="transmembrane region" description="Helical" evidence="13">
    <location>
        <begin position="959"/>
        <end position="981"/>
    </location>
</feature>
<dbReference type="GO" id="GO:0005216">
    <property type="term" value="F:monoatomic ion channel activity"/>
    <property type="evidence" value="ECO:0007669"/>
    <property type="project" value="InterPro"/>
</dbReference>
<reference evidence="15" key="1">
    <citation type="submission" date="2021-02" db="EMBL/GenBank/DDBJ databases">
        <authorList>
            <person name="Dougan E. K."/>
            <person name="Rhodes N."/>
            <person name="Thang M."/>
            <person name="Chan C."/>
        </authorList>
    </citation>
    <scope>NUCLEOTIDE SEQUENCE</scope>
</reference>
<dbReference type="OrthoDB" id="429278at2759"/>
<dbReference type="InterPro" id="IPR001593">
    <property type="entry name" value="Ribosomal_eS1"/>
</dbReference>
<evidence type="ECO:0000256" key="10">
    <source>
        <dbReference type="ARBA" id="ARBA00023274"/>
    </source>
</evidence>